<dbReference type="RefSeq" id="WP_326927330.1">
    <property type="nucleotide sequence ID" value="NZ_CP123443.1"/>
</dbReference>
<proteinExistence type="predicted"/>
<sequence>MKHPQILLTGTPANSTISNIQYPISNILLNLRIYTYFLSY</sequence>
<accession>A0ABY8MGQ0</accession>
<gene>
    <name evidence="1" type="ORF">P0082_11765</name>
</gene>
<dbReference type="EMBL" id="CP123443">
    <property type="protein sequence ID" value="WGK69142.1"/>
    <property type="molecule type" value="Genomic_DNA"/>
</dbReference>
<keyword evidence="2" id="KW-1185">Reference proteome</keyword>
<reference evidence="1 2" key="1">
    <citation type="submission" date="2023-04" db="EMBL/GenBank/DDBJ databases">
        <title>Spirochaete genome identified in red abalone sample constitutes a novel genus.</title>
        <authorList>
            <person name="Sharma S.P."/>
            <person name="Purcell C.M."/>
            <person name="Hyde J.R."/>
            <person name="Severin A.J."/>
        </authorList>
    </citation>
    <scope>NUCLEOTIDE SEQUENCE [LARGE SCALE GENOMIC DNA]</scope>
    <source>
        <strain evidence="1 2">SP-2023</strain>
    </source>
</reference>
<dbReference type="Proteomes" id="UP001228690">
    <property type="component" value="Chromosome"/>
</dbReference>
<name>A0ABY8MGQ0_9SPIO</name>
<protein>
    <submittedName>
        <fullName evidence="1">Uncharacterized protein</fullName>
    </submittedName>
</protein>
<evidence type="ECO:0000313" key="2">
    <source>
        <dbReference type="Proteomes" id="UP001228690"/>
    </source>
</evidence>
<evidence type="ECO:0000313" key="1">
    <source>
        <dbReference type="EMBL" id="WGK69142.1"/>
    </source>
</evidence>
<organism evidence="1 2">
    <name type="scientific">Candidatus Haliotispira prima</name>
    <dbReference type="NCBI Taxonomy" id="3034016"/>
    <lineage>
        <taxon>Bacteria</taxon>
        <taxon>Pseudomonadati</taxon>
        <taxon>Spirochaetota</taxon>
        <taxon>Spirochaetia</taxon>
        <taxon>Spirochaetales</taxon>
        <taxon>Spirochaetaceae</taxon>
        <taxon>Candidatus Haliotispira</taxon>
    </lineage>
</organism>